<organism evidence="2 3">
    <name type="scientific">Hyalangium rubrum</name>
    <dbReference type="NCBI Taxonomy" id="3103134"/>
    <lineage>
        <taxon>Bacteria</taxon>
        <taxon>Pseudomonadati</taxon>
        <taxon>Myxococcota</taxon>
        <taxon>Myxococcia</taxon>
        <taxon>Myxococcales</taxon>
        <taxon>Cystobacterineae</taxon>
        <taxon>Archangiaceae</taxon>
        <taxon>Hyalangium</taxon>
    </lineage>
</organism>
<evidence type="ECO:0000313" key="2">
    <source>
        <dbReference type="EMBL" id="MDY7226569.1"/>
    </source>
</evidence>
<dbReference type="Proteomes" id="UP001291309">
    <property type="component" value="Unassembled WGS sequence"/>
</dbReference>
<dbReference type="SUPFAM" id="SSF56112">
    <property type="entry name" value="Protein kinase-like (PK-like)"/>
    <property type="match status" value="1"/>
</dbReference>
<evidence type="ECO:0000259" key="1">
    <source>
        <dbReference type="Pfam" id="PF01636"/>
    </source>
</evidence>
<dbReference type="Gene3D" id="3.90.1200.10">
    <property type="match status" value="1"/>
</dbReference>
<dbReference type="EMBL" id="JAXIVS010000003">
    <property type="protein sequence ID" value="MDY7226569.1"/>
    <property type="molecule type" value="Genomic_DNA"/>
</dbReference>
<dbReference type="CDD" id="cd05154">
    <property type="entry name" value="ACAD10_11_N-like"/>
    <property type="match status" value="1"/>
</dbReference>
<evidence type="ECO:0000313" key="3">
    <source>
        <dbReference type="Proteomes" id="UP001291309"/>
    </source>
</evidence>
<dbReference type="InterPro" id="IPR051678">
    <property type="entry name" value="AGP_Transferase"/>
</dbReference>
<dbReference type="InterPro" id="IPR011009">
    <property type="entry name" value="Kinase-like_dom_sf"/>
</dbReference>
<protein>
    <submittedName>
        <fullName evidence="2">Phosphotransferase family protein</fullName>
    </submittedName>
</protein>
<comment type="caution">
    <text evidence="2">The sequence shown here is derived from an EMBL/GenBank/DDBJ whole genome shotgun (WGS) entry which is preliminary data.</text>
</comment>
<dbReference type="PANTHER" id="PTHR21310:SF57">
    <property type="entry name" value="BLR2944 PROTEIN"/>
    <property type="match status" value="1"/>
</dbReference>
<gene>
    <name evidence="2" type="ORF">SYV04_09235</name>
</gene>
<dbReference type="PANTHER" id="PTHR21310">
    <property type="entry name" value="AMINOGLYCOSIDE PHOSPHOTRANSFERASE-RELATED-RELATED"/>
    <property type="match status" value="1"/>
</dbReference>
<dbReference type="InterPro" id="IPR002575">
    <property type="entry name" value="Aminoglycoside_PTrfase"/>
</dbReference>
<dbReference type="Pfam" id="PF01636">
    <property type="entry name" value="APH"/>
    <property type="match status" value="1"/>
</dbReference>
<sequence length="339" mass="37186">MEAQRGALAAWLAAQAEAKEAEIIALARLSGGAIQENWGLEVAFTGGRWGGRQALVVRTDAPSGVAVSLGRPQEFALFQAAFSAGVTVPEPLWQDADGVVLGKPFFVMRRVNGTAAGHRLVKDAAAGGGRVNLAERLGRELARIHSIRPPRAELAFLGSPPDSTARRWIAEFRGWLDRHEAAHPALEWGLRWLERHAADMPRPTLCHNDFRTGNIMVDAQGVSGILDWEFAGWGDPLADIGWFCAPCWRFGALEREAGGLGAREDFYRGYESQSGTPIDRARVPYWEAMATLRWAIIALQQAERHVSGGERNLELALTAHILPALELDLLEMTREHDHA</sequence>
<dbReference type="Gene3D" id="3.30.200.20">
    <property type="entry name" value="Phosphorylase Kinase, domain 1"/>
    <property type="match status" value="1"/>
</dbReference>
<name>A0ABU5H0B8_9BACT</name>
<keyword evidence="3" id="KW-1185">Reference proteome</keyword>
<reference evidence="2 3" key="1">
    <citation type="submission" date="2023-12" db="EMBL/GenBank/DDBJ databases">
        <title>the genome sequence of Hyalangium sp. s54d21.</title>
        <authorList>
            <person name="Zhang X."/>
        </authorList>
    </citation>
    <scope>NUCLEOTIDE SEQUENCE [LARGE SCALE GENOMIC DNA]</scope>
    <source>
        <strain evidence="3">s54d21</strain>
    </source>
</reference>
<dbReference type="RefSeq" id="WP_321545300.1">
    <property type="nucleotide sequence ID" value="NZ_JAXIVS010000003.1"/>
</dbReference>
<proteinExistence type="predicted"/>
<feature type="domain" description="Aminoglycoside phosphotransferase" evidence="1">
    <location>
        <begin position="50"/>
        <end position="268"/>
    </location>
</feature>
<accession>A0ABU5H0B8</accession>
<dbReference type="InterPro" id="IPR041726">
    <property type="entry name" value="ACAD10_11_N"/>
</dbReference>